<dbReference type="Gene3D" id="2.10.260.10">
    <property type="match status" value="1"/>
</dbReference>
<dbReference type="Pfam" id="PF04014">
    <property type="entry name" value="MazE_antitoxin"/>
    <property type="match status" value="1"/>
</dbReference>
<dbReference type="RefSeq" id="WP_200386007.1">
    <property type="nucleotide sequence ID" value="NZ_NRSD01000001.1"/>
</dbReference>
<dbReference type="EMBL" id="NRSD01000001">
    <property type="protein sequence ID" value="MBK1643215.1"/>
    <property type="molecule type" value="Genomic_DNA"/>
</dbReference>
<evidence type="ECO:0000313" key="4">
    <source>
        <dbReference type="Proteomes" id="UP001138802"/>
    </source>
</evidence>
<name>A0A9X0WES8_9GAMM</name>
<dbReference type="Proteomes" id="UP001138802">
    <property type="component" value="Unassembled WGS sequence"/>
</dbReference>
<protein>
    <submittedName>
        <fullName evidence="3">AbrB family transcriptional regulator</fullName>
    </submittedName>
</protein>
<accession>A0A9X0WES8</accession>
<gene>
    <name evidence="3" type="ORF">CKO25_00800</name>
</gene>
<dbReference type="SUPFAM" id="SSF89447">
    <property type="entry name" value="AbrB/MazE/MraZ-like"/>
    <property type="match status" value="1"/>
</dbReference>
<dbReference type="InterPro" id="IPR007159">
    <property type="entry name" value="SpoVT-AbrB_dom"/>
</dbReference>
<keyword evidence="4" id="KW-1185">Reference proteome</keyword>
<organism evidence="3 4">
    <name type="scientific">Thiocapsa imhoffii</name>
    <dbReference type="NCBI Taxonomy" id="382777"/>
    <lineage>
        <taxon>Bacteria</taxon>
        <taxon>Pseudomonadati</taxon>
        <taxon>Pseudomonadota</taxon>
        <taxon>Gammaproteobacteria</taxon>
        <taxon>Chromatiales</taxon>
        <taxon>Chromatiaceae</taxon>
        <taxon>Thiocapsa</taxon>
    </lineage>
</organism>
<evidence type="ECO:0000256" key="1">
    <source>
        <dbReference type="PROSITE-ProRule" id="PRU01076"/>
    </source>
</evidence>
<evidence type="ECO:0000313" key="3">
    <source>
        <dbReference type="EMBL" id="MBK1643215.1"/>
    </source>
</evidence>
<dbReference type="SMART" id="SM00966">
    <property type="entry name" value="SpoVT_AbrB"/>
    <property type="match status" value="1"/>
</dbReference>
<dbReference type="InterPro" id="IPR037914">
    <property type="entry name" value="SpoVT-AbrB_sf"/>
</dbReference>
<proteinExistence type="predicted"/>
<dbReference type="GO" id="GO:0003677">
    <property type="term" value="F:DNA binding"/>
    <property type="evidence" value="ECO:0007669"/>
    <property type="project" value="UniProtKB-UniRule"/>
</dbReference>
<dbReference type="NCBIfam" id="TIGR01439">
    <property type="entry name" value="lp_hng_hel_AbrB"/>
    <property type="match status" value="1"/>
</dbReference>
<reference evidence="3 4" key="1">
    <citation type="journal article" date="2020" name="Microorganisms">
        <title>Osmotic Adaptation and Compatible Solute Biosynthesis of Phototrophic Bacteria as Revealed from Genome Analyses.</title>
        <authorList>
            <person name="Imhoff J.F."/>
            <person name="Rahn T."/>
            <person name="Kunzel S."/>
            <person name="Keller A."/>
            <person name="Neulinger S.C."/>
        </authorList>
    </citation>
    <scope>NUCLEOTIDE SEQUENCE [LARGE SCALE GENOMIC DNA]</scope>
    <source>
        <strain evidence="3 4">DSM 21303</strain>
    </source>
</reference>
<feature type="domain" description="SpoVT-AbrB" evidence="2">
    <location>
        <begin position="1"/>
        <end position="46"/>
    </location>
</feature>
<dbReference type="AlphaFoldDB" id="A0A9X0WES8"/>
<sequence>MQATITSKGQITLPKALREQLHLAPGDRVELILEENNVLRLVPRTTSVVRLKGMLPKPARPISLEEMSEAIALGDAGTEP</sequence>
<evidence type="ECO:0000259" key="2">
    <source>
        <dbReference type="PROSITE" id="PS51740"/>
    </source>
</evidence>
<dbReference type="PROSITE" id="PS51740">
    <property type="entry name" value="SPOVT_ABRB"/>
    <property type="match status" value="1"/>
</dbReference>
<comment type="caution">
    <text evidence="3">The sequence shown here is derived from an EMBL/GenBank/DDBJ whole genome shotgun (WGS) entry which is preliminary data.</text>
</comment>
<keyword evidence="1" id="KW-0238">DNA-binding</keyword>